<dbReference type="RefSeq" id="WP_106606676.1">
    <property type="nucleotide sequence ID" value="NZ_PYGJ01000001.1"/>
</dbReference>
<evidence type="ECO:0000313" key="1">
    <source>
        <dbReference type="EMBL" id="PSL21965.1"/>
    </source>
</evidence>
<evidence type="ECO:0000313" key="2">
    <source>
        <dbReference type="Proteomes" id="UP000240418"/>
    </source>
</evidence>
<comment type="caution">
    <text evidence="1">The sequence shown here is derived from an EMBL/GenBank/DDBJ whole genome shotgun (WGS) entry which is preliminary data.</text>
</comment>
<dbReference type="AlphaFoldDB" id="A0A2P8FJS0"/>
<reference evidence="1 2" key="1">
    <citation type="submission" date="2018-03" db="EMBL/GenBank/DDBJ databases">
        <title>Genomic Encyclopedia of Archaeal and Bacterial Type Strains, Phase II (KMG-II): from individual species to whole genera.</title>
        <authorList>
            <person name="Goeker M."/>
        </authorList>
    </citation>
    <scope>NUCLEOTIDE SEQUENCE [LARGE SCALE GENOMIC DNA]</scope>
    <source>
        <strain evidence="1 2">DSM 100673</strain>
    </source>
</reference>
<dbReference type="EMBL" id="PYGJ01000001">
    <property type="protein sequence ID" value="PSL21965.1"/>
    <property type="molecule type" value="Genomic_DNA"/>
</dbReference>
<keyword evidence="2" id="KW-1185">Reference proteome</keyword>
<organism evidence="1 2">
    <name type="scientific">Shimia abyssi</name>
    <dbReference type="NCBI Taxonomy" id="1662395"/>
    <lineage>
        <taxon>Bacteria</taxon>
        <taxon>Pseudomonadati</taxon>
        <taxon>Pseudomonadota</taxon>
        <taxon>Alphaproteobacteria</taxon>
        <taxon>Rhodobacterales</taxon>
        <taxon>Roseobacteraceae</taxon>
    </lineage>
</organism>
<dbReference type="InterPro" id="IPR053738">
    <property type="entry name" value="Lambda_capsid_assembly"/>
</dbReference>
<dbReference type="Gene3D" id="3.90.1690.10">
    <property type="entry name" value="phage-related protein like domain"/>
    <property type="match status" value="1"/>
</dbReference>
<gene>
    <name evidence="1" type="ORF">CLV88_101390</name>
</gene>
<protein>
    <submittedName>
        <fullName evidence="1">Uncharacterized protein</fullName>
    </submittedName>
</protein>
<sequence length="241" mass="26742">MSLNSQSARVIDPVLTSVAQGYILPQRIGHVLFPAIPVLASGGKVIEFRRESFVNYKSRRAPGASVQRIQFGYEGKPFTLLNFAQDAPVPSEFVRVTKTLPGDDLGKRAVNTTMNSLNLTFEIEQAELATDPAHFRAINKLFLASQTQCDDPASDRIEDVEAATDQVRTACGTEHNHMAICSKGFKALKHCPKITERFKYTTSEGITPAMQARLFDLVQLGVGLSVWKRAWRMTSPSVRWT</sequence>
<dbReference type="OrthoDB" id="5449178at2"/>
<accession>A0A2P8FJS0</accession>
<dbReference type="Proteomes" id="UP000240418">
    <property type="component" value="Unassembled WGS sequence"/>
</dbReference>
<name>A0A2P8FJS0_9RHOB</name>
<proteinExistence type="predicted"/>